<proteinExistence type="predicted"/>
<dbReference type="InterPro" id="IPR011009">
    <property type="entry name" value="Kinase-like_dom_sf"/>
</dbReference>
<feature type="region of interest" description="Disordered" evidence="1">
    <location>
        <begin position="58"/>
        <end position="78"/>
    </location>
</feature>
<evidence type="ECO:0000256" key="1">
    <source>
        <dbReference type="SAM" id="MobiDB-lite"/>
    </source>
</evidence>
<dbReference type="AlphaFoldDB" id="A0A7S2AJ29"/>
<dbReference type="Pfam" id="PF02958">
    <property type="entry name" value="EcKL"/>
    <property type="match status" value="1"/>
</dbReference>
<evidence type="ECO:0000313" key="2">
    <source>
        <dbReference type="EMBL" id="CAD9369447.1"/>
    </source>
</evidence>
<name>A0A7S2AJ29_9CHLO</name>
<gene>
    <name evidence="2" type="ORF">PPRO1471_LOCUS1373</name>
</gene>
<dbReference type="SUPFAM" id="SSF56112">
    <property type="entry name" value="Protein kinase-like (PK-like)"/>
    <property type="match status" value="1"/>
</dbReference>
<dbReference type="PANTHER" id="PTHR11012">
    <property type="entry name" value="PROTEIN KINASE-LIKE DOMAIN-CONTAINING"/>
    <property type="match status" value="1"/>
</dbReference>
<dbReference type="InterPro" id="IPR004119">
    <property type="entry name" value="EcKL"/>
</dbReference>
<reference evidence="2" key="1">
    <citation type="submission" date="2021-01" db="EMBL/GenBank/DDBJ databases">
        <authorList>
            <person name="Corre E."/>
            <person name="Pelletier E."/>
            <person name="Niang G."/>
            <person name="Scheremetjew M."/>
            <person name="Finn R."/>
            <person name="Kale V."/>
            <person name="Holt S."/>
            <person name="Cochrane G."/>
            <person name="Meng A."/>
            <person name="Brown T."/>
            <person name="Cohen L."/>
        </authorList>
    </citation>
    <scope>NUCLEOTIDE SEQUENCE</scope>
    <source>
        <strain evidence="2">RCC733</strain>
    </source>
</reference>
<accession>A0A7S2AJ29</accession>
<dbReference type="Gene3D" id="3.90.1200.10">
    <property type="match status" value="1"/>
</dbReference>
<dbReference type="PANTHER" id="PTHR11012:SF30">
    <property type="entry name" value="PROTEIN KINASE-LIKE DOMAIN-CONTAINING"/>
    <property type="match status" value="1"/>
</dbReference>
<feature type="region of interest" description="Disordered" evidence="1">
    <location>
        <begin position="20"/>
        <end position="43"/>
    </location>
</feature>
<dbReference type="EMBL" id="HBGR01002065">
    <property type="protein sequence ID" value="CAD9369447.1"/>
    <property type="molecule type" value="Transcribed_RNA"/>
</dbReference>
<organism evidence="2">
    <name type="scientific">Pycnococcus provasolii</name>
    <dbReference type="NCBI Taxonomy" id="41880"/>
    <lineage>
        <taxon>Eukaryota</taxon>
        <taxon>Viridiplantae</taxon>
        <taxon>Chlorophyta</taxon>
        <taxon>Pseudoscourfieldiophyceae</taxon>
        <taxon>Pseudoscourfieldiales</taxon>
        <taxon>Pycnococcaceae</taxon>
        <taxon>Pycnococcus</taxon>
    </lineage>
</organism>
<protein>
    <recommendedName>
        <fullName evidence="3">CHK kinase-like domain-containing protein</fullName>
    </recommendedName>
</protein>
<evidence type="ECO:0008006" key="3">
    <source>
        <dbReference type="Google" id="ProtNLM"/>
    </source>
</evidence>
<sequence length="499" mass="55305">MPPPTILLPRALSDHIVLGRTDGDDVSATSSSQQEHHHGEELEAGSSEIICIHLLDNHSLPDEEDQQQSPESRRRRSMKDVVSFVINANRFVPSRDDGDRVVYSRTLSSMPNIPQAMNDIDVSFIEKGLKLGGALSDGARVSAIDIKPLSLNGFLSDVGRCHITYEGVVDNDEDGTTPTPPARLVIKLAGAQSEAGEEIARENNLYHMEAEFFRKFAEYASVGTPHCYAAFEDSKFGNVILLLEDLQDRDGLYFVNQLEGIRRKEMMDMAVSLSALHAQHWSWEGAAGLPAWLPHCTDITIRNPCNPAHMEKYLSSAFVDEAHCASRGVGGEVRKACLQITERADEIREAMKRGALTLCHNDARSDNVFFGDRSGAPGGVVLLDWQIMSTGVGAADLAFVASNSVTDEPPSEARDKAYVKAYWESLTSRGVDSDRYSFDACWHDYLLGIAWTYACLTVFIEFGEAEQMLEDPLCRAMHDRSMLAVEGLRVHELETFERH</sequence>